<protein>
    <recommendedName>
        <fullName evidence="5">Ubiquitin-like protease family profile domain-containing protein</fullName>
    </recommendedName>
</protein>
<dbReference type="SUPFAM" id="SSF54001">
    <property type="entry name" value="Cysteine proteinases"/>
    <property type="match status" value="1"/>
</dbReference>
<evidence type="ECO:0000313" key="6">
    <source>
        <dbReference type="EMBL" id="EYU32099.1"/>
    </source>
</evidence>
<dbReference type="eggNOG" id="KOG0779">
    <property type="taxonomic scope" value="Eukaryota"/>
</dbReference>
<comment type="similarity">
    <text evidence="1">Belongs to the peptidase C48 family.</text>
</comment>
<dbReference type="Pfam" id="PF02902">
    <property type="entry name" value="Peptidase_C48"/>
    <property type="match status" value="1"/>
</dbReference>
<evidence type="ECO:0000256" key="2">
    <source>
        <dbReference type="ARBA" id="ARBA00022670"/>
    </source>
</evidence>
<proteinExistence type="inferred from homology"/>
<dbReference type="GO" id="GO:0005634">
    <property type="term" value="C:nucleus"/>
    <property type="evidence" value="ECO:0000318"/>
    <property type="project" value="GO_Central"/>
</dbReference>
<accession>A0A022QWY5</accession>
<dbReference type="GO" id="GO:0016926">
    <property type="term" value="P:protein desumoylation"/>
    <property type="evidence" value="ECO:0007669"/>
    <property type="project" value="UniProtKB-ARBA"/>
</dbReference>
<sequence length="351" mass="40837">MAKRKHRELAAEEADDVVSDISGFGGFELIRDCYHAHPIWKTIRLAAAKGCSNRASLLSQFPQVRRSKGISRDVNMATVQNGEIRQASTVEENTSQCFFTTYPRKPRNTRSKRKAKPSDREVISEHPLCCDRQSRRLRRSTTGIQKLGKLGSEKFESYIETVWRRFPEEKRNAFTCLDSLWFSLYSKEPLKAKVLSWIKKKDIFSKKYVFVPIVQWNHWFLLIFCHFGESQQSKTESRCMLLLDSLRKANSTQLEPGIRRFVVDIFNTEERPEKKGLINKIPLLIPKVPQQKSGEECGFYVLHYINKFLESNPDSFTFSKGNPHFMKEDWFTPEDVECFIQKLNSTNTTSE</sequence>
<feature type="domain" description="Ubiquitin-like protease family profile" evidence="5">
    <location>
        <begin position="121"/>
        <end position="308"/>
    </location>
</feature>
<dbReference type="GO" id="GO:0070139">
    <property type="term" value="F:SUMO-specific endopeptidase activity"/>
    <property type="evidence" value="ECO:0000318"/>
    <property type="project" value="GO_Central"/>
</dbReference>
<dbReference type="AlphaFoldDB" id="A0A022QWY5"/>
<evidence type="ECO:0000256" key="1">
    <source>
        <dbReference type="ARBA" id="ARBA00005234"/>
    </source>
</evidence>
<name>A0A022QWY5_ERYGU</name>
<organism evidence="6 7">
    <name type="scientific">Erythranthe guttata</name>
    <name type="common">Yellow monkey flower</name>
    <name type="synonym">Mimulus guttatus</name>
    <dbReference type="NCBI Taxonomy" id="4155"/>
    <lineage>
        <taxon>Eukaryota</taxon>
        <taxon>Viridiplantae</taxon>
        <taxon>Streptophyta</taxon>
        <taxon>Embryophyta</taxon>
        <taxon>Tracheophyta</taxon>
        <taxon>Spermatophyta</taxon>
        <taxon>Magnoliopsida</taxon>
        <taxon>eudicotyledons</taxon>
        <taxon>Gunneridae</taxon>
        <taxon>Pentapetalae</taxon>
        <taxon>asterids</taxon>
        <taxon>lamiids</taxon>
        <taxon>Lamiales</taxon>
        <taxon>Phrymaceae</taxon>
        <taxon>Erythranthe</taxon>
    </lineage>
</organism>
<dbReference type="InterPro" id="IPR038765">
    <property type="entry name" value="Papain-like_cys_pep_sf"/>
</dbReference>
<keyword evidence="3" id="KW-0378">Hydrolase</keyword>
<dbReference type="Proteomes" id="UP000030748">
    <property type="component" value="Unassembled WGS sequence"/>
</dbReference>
<gene>
    <name evidence="6" type="ORF">MIMGU_mgv1a009163mg</name>
</gene>
<evidence type="ECO:0000259" key="5">
    <source>
        <dbReference type="PROSITE" id="PS50600"/>
    </source>
</evidence>
<evidence type="ECO:0000256" key="3">
    <source>
        <dbReference type="ARBA" id="ARBA00022801"/>
    </source>
</evidence>
<dbReference type="STRING" id="4155.A0A022QWY5"/>
<dbReference type="EMBL" id="KI630880">
    <property type="protein sequence ID" value="EYU32099.1"/>
    <property type="molecule type" value="Genomic_DNA"/>
</dbReference>
<keyword evidence="2" id="KW-0645">Protease</keyword>
<dbReference type="Gene3D" id="3.40.395.10">
    <property type="entry name" value="Adenoviral Proteinase, Chain A"/>
    <property type="match status" value="1"/>
</dbReference>
<keyword evidence="4" id="KW-0788">Thiol protease</keyword>
<dbReference type="PANTHER" id="PTHR46915:SF6">
    <property type="entry name" value="CYSTEINE PROTEINASES SUPERFAMILY PROTEIN"/>
    <property type="match status" value="1"/>
</dbReference>
<dbReference type="InterPro" id="IPR003653">
    <property type="entry name" value="Peptidase_C48_C"/>
</dbReference>
<reference evidence="6 7" key="1">
    <citation type="journal article" date="2013" name="Proc. Natl. Acad. Sci. U.S.A.">
        <title>Fine-scale variation in meiotic recombination in Mimulus inferred from population shotgun sequencing.</title>
        <authorList>
            <person name="Hellsten U."/>
            <person name="Wright K.M."/>
            <person name="Jenkins J."/>
            <person name="Shu S."/>
            <person name="Yuan Y."/>
            <person name="Wessler S.R."/>
            <person name="Schmutz J."/>
            <person name="Willis J.H."/>
            <person name="Rokhsar D.S."/>
        </authorList>
    </citation>
    <scope>NUCLEOTIDE SEQUENCE [LARGE SCALE GENOMIC DNA]</scope>
    <source>
        <strain evidence="7">cv. DUN x IM62</strain>
    </source>
</reference>
<dbReference type="PROSITE" id="PS50600">
    <property type="entry name" value="ULP_PROTEASE"/>
    <property type="match status" value="1"/>
</dbReference>
<keyword evidence="7" id="KW-1185">Reference proteome</keyword>
<dbReference type="GO" id="GO:0006508">
    <property type="term" value="P:proteolysis"/>
    <property type="evidence" value="ECO:0007669"/>
    <property type="project" value="UniProtKB-KW"/>
</dbReference>
<dbReference type="GO" id="GO:0016929">
    <property type="term" value="F:deSUMOylase activity"/>
    <property type="evidence" value="ECO:0000318"/>
    <property type="project" value="GO_Central"/>
</dbReference>
<dbReference type="PANTHER" id="PTHR46915">
    <property type="entry name" value="UBIQUITIN-LIKE PROTEASE 4-RELATED"/>
    <property type="match status" value="1"/>
</dbReference>
<evidence type="ECO:0000313" key="7">
    <source>
        <dbReference type="Proteomes" id="UP000030748"/>
    </source>
</evidence>
<evidence type="ECO:0000256" key="4">
    <source>
        <dbReference type="ARBA" id="ARBA00022807"/>
    </source>
</evidence>